<dbReference type="AlphaFoldDB" id="A0A399EM77"/>
<dbReference type="PROSITE" id="PS00716">
    <property type="entry name" value="SIGMA70_2"/>
    <property type="match status" value="1"/>
</dbReference>
<dbReference type="InterPro" id="IPR013324">
    <property type="entry name" value="RNA_pol_sigma_r3/r4-like"/>
</dbReference>
<dbReference type="InterPro" id="IPR007630">
    <property type="entry name" value="RNA_pol_sigma70_r4"/>
</dbReference>
<keyword evidence="3" id="KW-1185">Reference proteome</keyword>
<dbReference type="InterPro" id="IPR036388">
    <property type="entry name" value="WH-like_DNA-bd_sf"/>
</dbReference>
<dbReference type="Pfam" id="PF04545">
    <property type="entry name" value="Sigma70_r4"/>
    <property type="match status" value="1"/>
</dbReference>
<sequence length="228" mass="25271">MPKGTPGQYFLSKGVAPDALTERLEQLLPLEREVIIARALGETLRQIGGRHGLTAEGVRQVERRALDKLRGGSLRDGVEGERFRQAVEQRLGRPLEQVLRRLPSPQARLVLAYARGEPVFSLASRLGLSLCEALALRDQGVARLLGEERGSRAGRWIELKAMVVAALAQRPLTYGELERLFPMSRRRLTRLMQELVAEGRAEVGDDYPFRFMLPAGGAGYKEGQTSTS</sequence>
<dbReference type="InterPro" id="IPR000943">
    <property type="entry name" value="RNA_pol_sigma70"/>
</dbReference>
<reference evidence="2 3" key="1">
    <citation type="submission" date="2018-08" db="EMBL/GenBank/DDBJ databases">
        <title>Meiothermus luteus KCTC 52599 genome sequencing project.</title>
        <authorList>
            <person name="Da Costa M.S."/>
            <person name="Albuquerque L."/>
            <person name="Raposo P."/>
            <person name="Froufe H.J.C."/>
            <person name="Barroso C.S."/>
            <person name="Egas C."/>
        </authorList>
    </citation>
    <scope>NUCLEOTIDE SEQUENCE [LARGE SCALE GENOMIC DNA]</scope>
    <source>
        <strain evidence="2 3">KCTC 52599</strain>
    </source>
</reference>
<evidence type="ECO:0000313" key="3">
    <source>
        <dbReference type="Proteomes" id="UP000265800"/>
    </source>
</evidence>
<evidence type="ECO:0000259" key="1">
    <source>
        <dbReference type="PROSITE" id="PS00716"/>
    </source>
</evidence>
<proteinExistence type="predicted"/>
<dbReference type="RefSeq" id="WP_119360710.1">
    <property type="nucleotide sequence ID" value="NZ_QWKZ01000078.1"/>
</dbReference>
<dbReference type="SUPFAM" id="SSF46785">
    <property type="entry name" value="Winged helix' DNA-binding domain"/>
    <property type="match status" value="1"/>
</dbReference>
<dbReference type="Proteomes" id="UP000265800">
    <property type="component" value="Unassembled WGS sequence"/>
</dbReference>
<dbReference type="GO" id="GO:0006352">
    <property type="term" value="P:DNA-templated transcription initiation"/>
    <property type="evidence" value="ECO:0007669"/>
    <property type="project" value="InterPro"/>
</dbReference>
<organism evidence="2 3">
    <name type="scientific">Meiothermus luteus</name>
    <dbReference type="NCBI Taxonomy" id="2026184"/>
    <lineage>
        <taxon>Bacteria</taxon>
        <taxon>Thermotogati</taxon>
        <taxon>Deinococcota</taxon>
        <taxon>Deinococci</taxon>
        <taxon>Thermales</taxon>
        <taxon>Thermaceae</taxon>
        <taxon>Meiothermus</taxon>
    </lineage>
</organism>
<dbReference type="OrthoDB" id="25837at2"/>
<dbReference type="EMBL" id="QWKZ01000078">
    <property type="protein sequence ID" value="RIH83552.1"/>
    <property type="molecule type" value="Genomic_DNA"/>
</dbReference>
<name>A0A399EM77_9DEIN</name>
<feature type="domain" description="RNA polymerase sigma-70" evidence="1">
    <location>
        <begin position="43"/>
        <end position="69"/>
    </location>
</feature>
<dbReference type="SUPFAM" id="SSF88659">
    <property type="entry name" value="Sigma3 and sigma4 domains of RNA polymerase sigma factors"/>
    <property type="match status" value="1"/>
</dbReference>
<dbReference type="InterPro" id="IPR036390">
    <property type="entry name" value="WH_DNA-bd_sf"/>
</dbReference>
<gene>
    <name evidence="2" type="primary">rpoH</name>
    <name evidence="2" type="ORF">Mlute_02165</name>
</gene>
<accession>A0A399EM77</accession>
<evidence type="ECO:0000313" key="2">
    <source>
        <dbReference type="EMBL" id="RIH83552.1"/>
    </source>
</evidence>
<protein>
    <submittedName>
        <fullName evidence="2">RNA polymerase sigma factor RpoH</fullName>
    </submittedName>
</protein>
<comment type="caution">
    <text evidence="2">The sequence shown here is derived from an EMBL/GenBank/DDBJ whole genome shotgun (WGS) entry which is preliminary data.</text>
</comment>
<dbReference type="Gene3D" id="1.10.10.10">
    <property type="entry name" value="Winged helix-like DNA-binding domain superfamily/Winged helix DNA-binding domain"/>
    <property type="match status" value="1"/>
</dbReference>
<dbReference type="GO" id="GO:0003700">
    <property type="term" value="F:DNA-binding transcription factor activity"/>
    <property type="evidence" value="ECO:0007669"/>
    <property type="project" value="InterPro"/>
</dbReference>